<evidence type="ECO:0000313" key="1">
    <source>
        <dbReference type="EMBL" id="MBA5687590.1"/>
    </source>
</evidence>
<dbReference type="AlphaFoldDB" id="A0A7W2F9K1"/>
<proteinExistence type="predicted"/>
<keyword evidence="2" id="KW-1185">Reference proteome</keyword>
<dbReference type="RefSeq" id="WP_182153416.1">
    <property type="nucleotide sequence ID" value="NZ_JACEZU010000004.1"/>
</dbReference>
<protein>
    <submittedName>
        <fullName evidence="1">Uncharacterized protein</fullName>
    </submittedName>
</protein>
<sequence length="174" mass="18677">MAVPFFHARRHAWRHNARGMAPPGWHTHAARLCYTRRTMNLVKSLLLWLLLAALPLQGYAAASTFMANTMQDEKAPARMAAPCHHAAASQQLTPPGHCAMQTQTQTHHAHCGAGAHQAKCGNCAACCVGAAIALPALALADVWPVGSEAIAYRVRHVTAHIPGGLERPPHTRLA</sequence>
<evidence type="ECO:0000313" key="2">
    <source>
        <dbReference type="Proteomes" id="UP000573499"/>
    </source>
</evidence>
<gene>
    <name evidence="1" type="ORF">H3H39_11080</name>
</gene>
<dbReference type="EMBL" id="JACEZU010000004">
    <property type="protein sequence ID" value="MBA5687590.1"/>
    <property type="molecule type" value="Genomic_DNA"/>
</dbReference>
<name>A0A7W2F9K1_9BURK</name>
<organism evidence="1 2">
    <name type="scientific">Rugamonas apoptosis</name>
    <dbReference type="NCBI Taxonomy" id="2758570"/>
    <lineage>
        <taxon>Bacteria</taxon>
        <taxon>Pseudomonadati</taxon>
        <taxon>Pseudomonadota</taxon>
        <taxon>Betaproteobacteria</taxon>
        <taxon>Burkholderiales</taxon>
        <taxon>Oxalobacteraceae</taxon>
        <taxon>Telluria group</taxon>
        <taxon>Rugamonas</taxon>
    </lineage>
</organism>
<comment type="caution">
    <text evidence="1">The sequence shown here is derived from an EMBL/GenBank/DDBJ whole genome shotgun (WGS) entry which is preliminary data.</text>
</comment>
<accession>A0A7W2F9K1</accession>
<reference evidence="1 2" key="1">
    <citation type="submission" date="2020-07" db="EMBL/GenBank/DDBJ databases">
        <title>Novel species isolated from subtropical streams in China.</title>
        <authorList>
            <person name="Lu H."/>
        </authorList>
    </citation>
    <scope>NUCLEOTIDE SEQUENCE [LARGE SCALE GENOMIC DNA]</scope>
    <source>
        <strain evidence="1 2">LX47W</strain>
    </source>
</reference>
<dbReference type="Proteomes" id="UP000573499">
    <property type="component" value="Unassembled WGS sequence"/>
</dbReference>